<feature type="domain" description="UspA" evidence="2">
    <location>
        <begin position="152"/>
        <end position="283"/>
    </location>
</feature>
<evidence type="ECO:0000259" key="2">
    <source>
        <dbReference type="Pfam" id="PF00582"/>
    </source>
</evidence>
<accession>A0ABU5YLY3</accession>
<keyword evidence="4" id="KW-1185">Reference proteome</keyword>
<evidence type="ECO:0000313" key="3">
    <source>
        <dbReference type="EMBL" id="MEB3050454.1"/>
    </source>
</evidence>
<dbReference type="EMBL" id="JAYJJT010000012">
    <property type="protein sequence ID" value="MEB3050454.1"/>
    <property type="molecule type" value="Genomic_DNA"/>
</dbReference>
<dbReference type="InterPro" id="IPR006016">
    <property type="entry name" value="UspA"/>
</dbReference>
<comment type="similarity">
    <text evidence="1">Belongs to the universal stress protein A family.</text>
</comment>
<dbReference type="PRINTS" id="PR01438">
    <property type="entry name" value="UNVRSLSTRESS"/>
</dbReference>
<dbReference type="PANTHER" id="PTHR46268:SF6">
    <property type="entry name" value="UNIVERSAL STRESS PROTEIN UP12"/>
    <property type="match status" value="1"/>
</dbReference>
<proteinExistence type="inferred from homology"/>
<dbReference type="InterPro" id="IPR014729">
    <property type="entry name" value="Rossmann-like_a/b/a_fold"/>
</dbReference>
<feature type="domain" description="UspA" evidence="2">
    <location>
        <begin position="5"/>
        <end position="141"/>
    </location>
</feature>
<dbReference type="Pfam" id="PF00582">
    <property type="entry name" value="Usp"/>
    <property type="match status" value="2"/>
</dbReference>
<evidence type="ECO:0000256" key="1">
    <source>
        <dbReference type="ARBA" id="ARBA00008791"/>
    </source>
</evidence>
<gene>
    <name evidence="3" type="ORF">KV112_12015</name>
</gene>
<dbReference type="Gene3D" id="3.40.50.620">
    <property type="entry name" value="HUPs"/>
    <property type="match status" value="2"/>
</dbReference>
<dbReference type="Proteomes" id="UP001299046">
    <property type="component" value="Unassembled WGS sequence"/>
</dbReference>
<dbReference type="SUPFAM" id="SSF52402">
    <property type="entry name" value="Adenine nucleotide alpha hydrolases-like"/>
    <property type="match status" value="2"/>
</dbReference>
<dbReference type="RefSeq" id="WP_224862263.1">
    <property type="nucleotide sequence ID" value="NZ_JAYJJS010000017.1"/>
</dbReference>
<organism evidence="3 4">
    <name type="scientific">[Mycobacterium] zoologicum</name>
    <dbReference type="NCBI Taxonomy" id="2872311"/>
    <lineage>
        <taxon>Bacteria</taxon>
        <taxon>Bacillati</taxon>
        <taxon>Actinomycetota</taxon>
        <taxon>Actinomycetes</taxon>
        <taxon>Mycobacteriales</taxon>
        <taxon>Mycobacteriaceae</taxon>
        <taxon>Mycolicibacter</taxon>
    </lineage>
</organism>
<comment type="caution">
    <text evidence="3">The sequence shown here is derived from an EMBL/GenBank/DDBJ whole genome shotgun (WGS) entry which is preliminary data.</text>
</comment>
<dbReference type="InterPro" id="IPR006015">
    <property type="entry name" value="Universal_stress_UspA"/>
</dbReference>
<evidence type="ECO:0000313" key="4">
    <source>
        <dbReference type="Proteomes" id="UP001299046"/>
    </source>
</evidence>
<protein>
    <submittedName>
        <fullName evidence="3">Universal stress protein</fullName>
    </submittedName>
</protein>
<sequence length="286" mass="30275">MKPAILVGVDGSPSSVAAVEWAARTAALHNMPLGLIHVLAPQVVMTFPETPMPPGYTEWQREQGERYLRDAVSRAEALVPEQSIEAQTVVGSTVPTLVDMSREAIRLVVGSRGHGRLRRSLLGSVSSSLVRHAHCPVAVIHEGHPCPPEAPVVVGIDGSPVSEAATALAFEEASLRGVELVAVYAWHDTGMLDFPGIDTAAMASDGELALAERLAGWHERYPDVTVRRVVVGDRPADQLIERSQEAQLVVVGSHGRGGFTGMLLGSVSLAVVQSAHAPVLVVRPAS</sequence>
<dbReference type="PANTHER" id="PTHR46268">
    <property type="entry name" value="STRESS RESPONSE PROTEIN NHAX"/>
    <property type="match status" value="1"/>
</dbReference>
<name>A0ABU5YLY3_9MYCO</name>
<reference evidence="3 4" key="1">
    <citation type="submission" date="2023-12" db="EMBL/GenBank/DDBJ databases">
        <title>Description of new species of Mycobacterium terrae complex isolated from sewage at the Sao Paulo Zoological Park Foundation in Brazil.</title>
        <authorList>
            <person name="Romagnoli C.L."/>
            <person name="Conceicao E.C."/>
            <person name="Machado E."/>
            <person name="Barreto L.B.P.F."/>
            <person name="Sharma A."/>
            <person name="Silva N.M."/>
            <person name="Marques L.E."/>
            <person name="Juliana M.A."/>
            <person name="Lourenco M.C.S."/>
            <person name="Digiampietri L.A."/>
            <person name="Suffys P.N."/>
            <person name="Viana-Niero C."/>
        </authorList>
    </citation>
    <scope>NUCLEOTIDE SEQUENCE [LARGE SCALE GENOMIC DNA]</scope>
    <source>
        <strain evidence="3 4">MYC123</strain>
    </source>
</reference>